<dbReference type="Gene3D" id="3.40.190.150">
    <property type="entry name" value="Bordetella uptake gene, domain 1"/>
    <property type="match status" value="1"/>
</dbReference>
<gene>
    <name evidence="3" type="ORF">FA743_13510</name>
</gene>
<sequence length="327" mass="34093">MNVASLRLGLILSAALWGGPAAAQDTAAWQPEGPVNLILHTGPGGASDIFARTLARSLEPIIGQPLVMQNAQGGAGAVQMAQVMRADPDGLTLGVNTMSHFTAMLGNLNGTFSPEDFTWIAVFQFDPHVVMAGPDSGLTSMEDLIAAAKAAPDGQLTIGGYGAAGSVQHLAVSMLAQEAGFAINWVGFDSTPEVLTALMGGHVDAAISNPGPALPFLDSGRVTGLGILGHDRLEALPEVATFAEQGLQTNPDWQQLRGLFGPADMPEDLQEAIAEAFHTAQQDEEFRAFEAQSGVVGSDMGPAAYRDYVSQINDVASTTMREVGLIE</sequence>
<dbReference type="PANTHER" id="PTHR42928">
    <property type="entry name" value="TRICARBOXYLATE-BINDING PROTEIN"/>
    <property type="match status" value="1"/>
</dbReference>
<dbReference type="Pfam" id="PF03401">
    <property type="entry name" value="TctC"/>
    <property type="match status" value="1"/>
</dbReference>
<feature type="signal peptide" evidence="2">
    <location>
        <begin position="1"/>
        <end position="23"/>
    </location>
</feature>
<protein>
    <submittedName>
        <fullName evidence="3">Tripartite tricarboxylate transporter substrate binding protein</fullName>
    </submittedName>
</protein>
<dbReference type="PANTHER" id="PTHR42928:SF5">
    <property type="entry name" value="BLR1237 PROTEIN"/>
    <property type="match status" value="1"/>
</dbReference>
<reference evidence="3 4" key="1">
    <citation type="submission" date="2019-04" db="EMBL/GenBank/DDBJ databases">
        <authorList>
            <person name="Li J."/>
        </authorList>
    </citation>
    <scope>NUCLEOTIDE SEQUENCE [LARGE SCALE GENOMIC DNA]</scope>
    <source>
        <strain evidence="3 4">KCTC 42687</strain>
    </source>
</reference>
<organism evidence="3 4">
    <name type="scientific">Paracoccus gahaiensis</name>
    <dbReference type="NCBI Taxonomy" id="1706839"/>
    <lineage>
        <taxon>Bacteria</taxon>
        <taxon>Pseudomonadati</taxon>
        <taxon>Pseudomonadota</taxon>
        <taxon>Alphaproteobacteria</taxon>
        <taxon>Rhodobacterales</taxon>
        <taxon>Paracoccaceae</taxon>
        <taxon>Paracoccus</taxon>
    </lineage>
</organism>
<evidence type="ECO:0000256" key="1">
    <source>
        <dbReference type="ARBA" id="ARBA00006987"/>
    </source>
</evidence>
<dbReference type="PIRSF" id="PIRSF017082">
    <property type="entry name" value="YflP"/>
    <property type="match status" value="1"/>
</dbReference>
<dbReference type="OrthoDB" id="7248487at2"/>
<dbReference type="AlphaFoldDB" id="A0A4U0R902"/>
<evidence type="ECO:0000313" key="4">
    <source>
        <dbReference type="Proteomes" id="UP000309747"/>
    </source>
</evidence>
<proteinExistence type="inferred from homology"/>
<dbReference type="InterPro" id="IPR005064">
    <property type="entry name" value="BUG"/>
</dbReference>
<keyword evidence="2" id="KW-0732">Signal</keyword>
<evidence type="ECO:0000313" key="3">
    <source>
        <dbReference type="EMBL" id="TJZ90920.1"/>
    </source>
</evidence>
<dbReference type="Proteomes" id="UP000309747">
    <property type="component" value="Unassembled WGS sequence"/>
</dbReference>
<comment type="similarity">
    <text evidence="1">Belongs to the UPF0065 (bug) family.</text>
</comment>
<dbReference type="RefSeq" id="WP_136886632.1">
    <property type="nucleotide sequence ID" value="NZ_SUNI01000013.1"/>
</dbReference>
<accession>A0A4U0R902</accession>
<name>A0A4U0R902_9RHOB</name>
<keyword evidence="4" id="KW-1185">Reference proteome</keyword>
<dbReference type="CDD" id="cd07012">
    <property type="entry name" value="PBP2_Bug_TTT"/>
    <property type="match status" value="1"/>
</dbReference>
<comment type="caution">
    <text evidence="3">The sequence shown here is derived from an EMBL/GenBank/DDBJ whole genome shotgun (WGS) entry which is preliminary data.</text>
</comment>
<evidence type="ECO:0000256" key="2">
    <source>
        <dbReference type="SAM" id="SignalP"/>
    </source>
</evidence>
<dbReference type="InterPro" id="IPR042100">
    <property type="entry name" value="Bug_dom1"/>
</dbReference>
<dbReference type="EMBL" id="SUNI01000013">
    <property type="protein sequence ID" value="TJZ90920.1"/>
    <property type="molecule type" value="Genomic_DNA"/>
</dbReference>
<feature type="chain" id="PRO_5020322109" evidence="2">
    <location>
        <begin position="24"/>
        <end position="327"/>
    </location>
</feature>
<dbReference type="Gene3D" id="3.40.190.10">
    <property type="entry name" value="Periplasmic binding protein-like II"/>
    <property type="match status" value="1"/>
</dbReference>
<dbReference type="SUPFAM" id="SSF53850">
    <property type="entry name" value="Periplasmic binding protein-like II"/>
    <property type="match status" value="1"/>
</dbReference>